<dbReference type="FunFam" id="3.40.50.11660:FF:000002">
    <property type="entry name" value="Alpha-(1,3)-fucosyltransferase"/>
    <property type="match status" value="1"/>
</dbReference>
<dbReference type="PANTHER" id="PTHR48438">
    <property type="entry name" value="ALPHA-(1,3)-FUCOSYLTRANSFERASE C-RELATED"/>
    <property type="match status" value="1"/>
</dbReference>
<comment type="caution">
    <text evidence="16">The sequence shown here is derived from an EMBL/GenBank/DDBJ whole genome shotgun (WGS) entry which is preliminary data.</text>
</comment>
<evidence type="ECO:0000256" key="8">
    <source>
        <dbReference type="ARBA" id="ARBA00022989"/>
    </source>
</evidence>
<dbReference type="InterPro" id="IPR038577">
    <property type="entry name" value="GT10-like_C_sf"/>
</dbReference>
<dbReference type="Gene3D" id="3.40.50.11660">
    <property type="entry name" value="Glycosyl transferase family 10, C-terminal domain"/>
    <property type="match status" value="1"/>
</dbReference>
<keyword evidence="5 12" id="KW-0808">Transferase</keyword>
<keyword evidence="10 12" id="KW-0472">Membrane</keyword>
<evidence type="ECO:0000259" key="14">
    <source>
        <dbReference type="Pfam" id="PF04572"/>
    </source>
</evidence>
<evidence type="ECO:0000256" key="2">
    <source>
        <dbReference type="ARBA" id="ARBA00004922"/>
    </source>
</evidence>
<evidence type="ECO:0000256" key="3">
    <source>
        <dbReference type="ARBA" id="ARBA00008919"/>
    </source>
</evidence>
<reference evidence="16 17" key="1">
    <citation type="journal article" date="2018" name="Sci. Rep.">
        <title>Genomic signatures of local adaptation to the degree of environmental predictability in rotifers.</title>
        <authorList>
            <person name="Franch-Gras L."/>
            <person name="Hahn C."/>
            <person name="Garcia-Roger E.M."/>
            <person name="Carmona M.J."/>
            <person name="Serra M."/>
            <person name="Gomez A."/>
        </authorList>
    </citation>
    <scope>NUCLEOTIDE SEQUENCE [LARGE SCALE GENOMIC DNA]</scope>
    <source>
        <strain evidence="16">HYR1</strain>
    </source>
</reference>
<dbReference type="InterPro" id="IPR055270">
    <property type="entry name" value="Glyco_tran_10_C"/>
</dbReference>
<name>A0A3M7REN3_BRAPC</name>
<sequence>MCSIESAAFHNPKARIYLFSLKARIADVILKKYKNIELVLTTPEEVYEETPLIDWWKSEKNQLEKGKFKINDLSDTFRIALVYKYGGLYLDLDILNLKNIQPLKNLNGVCYSKDENSIEINNAILLFEKKHGFLLAAMEDLIKNYKTNIWGYNGPQLMYRALKIYCKTQNIYKDLVFDQNQEYKLWNLTQLYTKCDMRHRLTTCSFLIVVFLTFMALNRFIFIFTRPYYQIDYPKYTFILEDDRPNLNICSPFNENYTEFKVVIDGEPYPQIVPLFFNQSINFSCLNSNPKRKTILLWNKFIGLPNIPVNSRDLHNLLLKSSCPVTNCDLTMDKNRLNSSDMVLFHMRSRIEKFPKFRFSNQKWVYAVYESQQHCPMCSKLDNLFNLSSTFSSTSDITSIYYSESRLKWTTSNPSYNESNFLLSSKPGFAVILISDCNEYLNNRKIVGALRKYIPVDIYGKCSDQGLKCPDMGDCRQYLAKRYKFFFTFENSFCKEYVTEKFFTTLNYDTVPVVLGAGEYTKFAPKSAFINLMNYASLNELAEYLKHLSQNQTAYLEYFKWKQFIQVDENERAFTNYCEMCIGLQMEEFTGIRHSVFDNHSKLFTMRDNCRGIKIESVFGTMFLKLDDHDVKMKYLESY</sequence>
<evidence type="ECO:0000256" key="9">
    <source>
        <dbReference type="ARBA" id="ARBA00023034"/>
    </source>
</evidence>
<dbReference type="GO" id="GO:0000139">
    <property type="term" value="C:Golgi membrane"/>
    <property type="evidence" value="ECO:0007669"/>
    <property type="project" value="UniProtKB-SubCell"/>
</dbReference>
<comment type="subcellular location">
    <subcellularLocation>
        <location evidence="1">Golgi apparatus membrane</location>
        <topology evidence="1">Single-pass type II membrane protein</topology>
    </subcellularLocation>
    <subcellularLocation>
        <location evidence="12">Golgi apparatus</location>
        <location evidence="12">Golgi stack membrane</location>
        <topology evidence="12">Single-pass type II membrane protein</topology>
    </subcellularLocation>
</comment>
<dbReference type="AlphaFoldDB" id="A0A3M7REN3"/>
<dbReference type="STRING" id="10195.A0A3M7REN3"/>
<dbReference type="GO" id="GO:0008417">
    <property type="term" value="F:fucosyltransferase activity"/>
    <property type="evidence" value="ECO:0007669"/>
    <property type="project" value="InterPro"/>
</dbReference>
<evidence type="ECO:0000259" key="15">
    <source>
        <dbReference type="Pfam" id="PF17039"/>
    </source>
</evidence>
<keyword evidence="17" id="KW-1185">Reference proteome</keyword>
<keyword evidence="11" id="KW-0325">Glycoprotein</keyword>
<keyword evidence="4 12" id="KW-0328">Glycosyltransferase</keyword>
<evidence type="ECO:0000313" key="17">
    <source>
        <dbReference type="Proteomes" id="UP000276133"/>
    </source>
</evidence>
<dbReference type="Proteomes" id="UP000276133">
    <property type="component" value="Unassembled WGS sequence"/>
</dbReference>
<keyword evidence="6 12" id="KW-0812">Transmembrane</keyword>
<keyword evidence="8 12" id="KW-1133">Transmembrane helix</keyword>
<dbReference type="SUPFAM" id="SSF53756">
    <property type="entry name" value="UDP-Glycosyltransferase/glycogen phosphorylase"/>
    <property type="match status" value="1"/>
</dbReference>
<evidence type="ECO:0000256" key="1">
    <source>
        <dbReference type="ARBA" id="ARBA00004323"/>
    </source>
</evidence>
<evidence type="ECO:0000256" key="7">
    <source>
        <dbReference type="ARBA" id="ARBA00022968"/>
    </source>
</evidence>
<dbReference type="EC" id="2.4.1.-" evidence="12"/>
<dbReference type="InterPro" id="IPR029044">
    <property type="entry name" value="Nucleotide-diphossugar_trans"/>
</dbReference>
<dbReference type="EMBL" id="REGN01003554">
    <property type="protein sequence ID" value="RNA21977.1"/>
    <property type="molecule type" value="Genomic_DNA"/>
</dbReference>
<comment type="pathway">
    <text evidence="2">Protein modification; protein glycosylation.</text>
</comment>
<feature type="domain" description="Alpha 1,4-glycosyltransferase" evidence="14">
    <location>
        <begin position="127"/>
        <end position="175"/>
    </location>
</feature>
<dbReference type="Pfam" id="PF04488">
    <property type="entry name" value="Gly_transf_sug"/>
    <property type="match status" value="1"/>
</dbReference>
<proteinExistence type="inferred from homology"/>
<evidence type="ECO:0000256" key="5">
    <source>
        <dbReference type="ARBA" id="ARBA00022679"/>
    </source>
</evidence>
<evidence type="ECO:0000256" key="6">
    <source>
        <dbReference type="ARBA" id="ARBA00022692"/>
    </source>
</evidence>
<dbReference type="SUPFAM" id="SSF53448">
    <property type="entry name" value="Nucleotide-diphospho-sugar transferases"/>
    <property type="match status" value="1"/>
</dbReference>
<protein>
    <recommendedName>
        <fullName evidence="12">Fucosyltransferase</fullName>
        <ecNumber evidence="12">2.4.1.-</ecNumber>
    </recommendedName>
</protein>
<dbReference type="Gene3D" id="3.90.550.20">
    <property type="match status" value="1"/>
</dbReference>
<organism evidence="16 17">
    <name type="scientific">Brachionus plicatilis</name>
    <name type="common">Marine rotifer</name>
    <name type="synonym">Brachionus muelleri</name>
    <dbReference type="NCBI Taxonomy" id="10195"/>
    <lineage>
        <taxon>Eukaryota</taxon>
        <taxon>Metazoa</taxon>
        <taxon>Spiralia</taxon>
        <taxon>Gnathifera</taxon>
        <taxon>Rotifera</taxon>
        <taxon>Eurotatoria</taxon>
        <taxon>Monogononta</taxon>
        <taxon>Pseudotrocha</taxon>
        <taxon>Ploima</taxon>
        <taxon>Brachionidae</taxon>
        <taxon>Brachionus</taxon>
    </lineage>
</organism>
<dbReference type="Pfam" id="PF17039">
    <property type="entry name" value="Glyco_tran_10_N"/>
    <property type="match status" value="1"/>
</dbReference>
<dbReference type="InterPro" id="IPR007577">
    <property type="entry name" value="GlycoTrfase_DXD_sugar-bd_CS"/>
</dbReference>
<evidence type="ECO:0000256" key="10">
    <source>
        <dbReference type="ARBA" id="ARBA00023136"/>
    </source>
</evidence>
<feature type="domain" description="Fucosyltransferase C-terminal" evidence="13">
    <location>
        <begin position="424"/>
        <end position="588"/>
    </location>
</feature>
<dbReference type="PANTHER" id="PTHR48438:SF1">
    <property type="entry name" value="ALPHA-(1,3)-FUCOSYLTRANSFERASE C-RELATED"/>
    <property type="match status" value="1"/>
</dbReference>
<comment type="similarity">
    <text evidence="3 12">Belongs to the glycosyltransferase 10 family.</text>
</comment>
<evidence type="ECO:0000256" key="11">
    <source>
        <dbReference type="ARBA" id="ARBA00023180"/>
    </source>
</evidence>
<dbReference type="Pfam" id="PF04572">
    <property type="entry name" value="Gb3_synth"/>
    <property type="match status" value="1"/>
</dbReference>
<dbReference type="InterPro" id="IPR007652">
    <property type="entry name" value="A1-4-GlycosylTfrase_dom"/>
</dbReference>
<evidence type="ECO:0000256" key="4">
    <source>
        <dbReference type="ARBA" id="ARBA00022676"/>
    </source>
</evidence>
<accession>A0A3M7REN3</accession>
<feature type="domain" description="Fucosyltransferase N-terminal" evidence="15">
    <location>
        <begin position="291"/>
        <end position="401"/>
    </location>
</feature>
<evidence type="ECO:0000256" key="12">
    <source>
        <dbReference type="RuleBase" id="RU003832"/>
    </source>
</evidence>
<dbReference type="InterPro" id="IPR001503">
    <property type="entry name" value="Glyco_trans_10"/>
</dbReference>
<dbReference type="OrthoDB" id="427096at2759"/>
<dbReference type="GO" id="GO:0032580">
    <property type="term" value="C:Golgi cisterna membrane"/>
    <property type="evidence" value="ECO:0007669"/>
    <property type="project" value="UniProtKB-SubCell"/>
</dbReference>
<dbReference type="Pfam" id="PF00852">
    <property type="entry name" value="Glyco_transf_10"/>
    <property type="match status" value="1"/>
</dbReference>
<gene>
    <name evidence="16" type="ORF">BpHYR1_037167</name>
</gene>
<evidence type="ECO:0000259" key="13">
    <source>
        <dbReference type="Pfam" id="PF00852"/>
    </source>
</evidence>
<dbReference type="InterPro" id="IPR031481">
    <property type="entry name" value="Glyco_tran_10_N"/>
</dbReference>
<evidence type="ECO:0000313" key="16">
    <source>
        <dbReference type="EMBL" id="RNA21977.1"/>
    </source>
</evidence>
<feature type="transmembrane region" description="Helical" evidence="12">
    <location>
        <begin position="204"/>
        <end position="224"/>
    </location>
</feature>
<dbReference type="UniPathway" id="UPA00378"/>
<keyword evidence="7" id="KW-0735">Signal-anchor</keyword>
<keyword evidence="9 12" id="KW-0333">Golgi apparatus</keyword>